<accession>A0A7M7NGE7</accession>
<evidence type="ECO:0000256" key="3">
    <source>
        <dbReference type="ARBA" id="ARBA00023157"/>
    </source>
</evidence>
<dbReference type="InterPro" id="IPR036772">
    <property type="entry name" value="SRCR-like_dom_sf"/>
</dbReference>
<keyword evidence="4" id="KW-0325">Glycoprotein</keyword>
<feature type="domain" description="SRCR" evidence="6">
    <location>
        <begin position="1"/>
        <end position="62"/>
    </location>
</feature>
<evidence type="ECO:0000256" key="2">
    <source>
        <dbReference type="ARBA" id="ARBA00022737"/>
    </source>
</evidence>
<organism evidence="7 8">
    <name type="scientific">Strongylocentrotus purpuratus</name>
    <name type="common">Purple sea urchin</name>
    <dbReference type="NCBI Taxonomy" id="7668"/>
    <lineage>
        <taxon>Eukaryota</taxon>
        <taxon>Metazoa</taxon>
        <taxon>Echinodermata</taxon>
        <taxon>Eleutherozoa</taxon>
        <taxon>Echinozoa</taxon>
        <taxon>Echinoidea</taxon>
        <taxon>Euechinoidea</taxon>
        <taxon>Echinacea</taxon>
        <taxon>Camarodonta</taxon>
        <taxon>Echinidea</taxon>
        <taxon>Strongylocentrotidae</taxon>
        <taxon>Strongylocentrotus</taxon>
    </lineage>
</organism>
<feature type="domain" description="SRCR" evidence="6">
    <location>
        <begin position="69"/>
        <end position="169"/>
    </location>
</feature>
<dbReference type="FunFam" id="3.10.250.10:FF:000006">
    <property type="entry name" value="neurotrypsin isoform X2"/>
    <property type="match status" value="1"/>
</dbReference>
<proteinExistence type="predicted"/>
<keyword evidence="1" id="KW-0732">Signal</keyword>
<evidence type="ECO:0000313" key="7">
    <source>
        <dbReference type="EnsemblMetazoa" id="XP_030836068"/>
    </source>
</evidence>
<dbReference type="EnsemblMetazoa" id="XM_030980208">
    <property type="protein sequence ID" value="XP_030836068"/>
    <property type="gene ID" value="LOC579687"/>
</dbReference>
<feature type="disulfide bond" evidence="5">
    <location>
        <begin position="271"/>
        <end position="281"/>
    </location>
</feature>
<feature type="disulfide bond" evidence="5">
    <location>
        <begin position="30"/>
        <end position="40"/>
    </location>
</feature>
<feature type="disulfide bond" evidence="5">
    <location>
        <begin position="107"/>
        <end position="168"/>
    </location>
</feature>
<evidence type="ECO:0000313" key="8">
    <source>
        <dbReference type="Proteomes" id="UP000007110"/>
    </source>
</evidence>
<feature type="domain" description="SRCR" evidence="6">
    <location>
        <begin position="202"/>
        <end position="302"/>
    </location>
</feature>
<evidence type="ECO:0000256" key="4">
    <source>
        <dbReference type="ARBA" id="ARBA00023180"/>
    </source>
</evidence>
<dbReference type="PANTHER" id="PTHR45817">
    <property type="entry name" value="LYSYL OXIDASE-LIKE-RELATED"/>
    <property type="match status" value="1"/>
</dbReference>
<dbReference type="PROSITE" id="PS50287">
    <property type="entry name" value="SRCR_2"/>
    <property type="match status" value="3"/>
</dbReference>
<dbReference type="OrthoDB" id="536948at2759"/>
<dbReference type="PANTHER" id="PTHR45817:SF9">
    <property type="entry name" value="SRCR DOMAIN-CONTAINING PROTEIN"/>
    <property type="match status" value="1"/>
</dbReference>
<keyword evidence="2" id="KW-0677">Repeat</keyword>
<dbReference type="SUPFAM" id="SSF56487">
    <property type="entry name" value="SRCR-like"/>
    <property type="match status" value="3"/>
</dbReference>
<dbReference type="Gene3D" id="3.10.250.10">
    <property type="entry name" value="SRCR-like domain"/>
    <property type="match status" value="3"/>
</dbReference>
<dbReference type="FunFam" id="3.10.250.10:FF:000001">
    <property type="entry name" value="Lysyl oxidase 4 isoform X1"/>
    <property type="match status" value="1"/>
</dbReference>
<dbReference type="Proteomes" id="UP000007110">
    <property type="component" value="Unassembled WGS sequence"/>
</dbReference>
<dbReference type="InParanoid" id="A0A7M7NGE7"/>
<dbReference type="KEGG" id="spu:579687"/>
<dbReference type="RefSeq" id="XP_030836068.1">
    <property type="nucleotide sequence ID" value="XM_030980208.1"/>
</dbReference>
<dbReference type="AlphaFoldDB" id="A0A7M7NGE7"/>
<evidence type="ECO:0000256" key="5">
    <source>
        <dbReference type="PROSITE-ProRule" id="PRU00196"/>
    </source>
</evidence>
<dbReference type="GO" id="GO:0016020">
    <property type="term" value="C:membrane"/>
    <property type="evidence" value="ECO:0007669"/>
    <property type="project" value="InterPro"/>
</dbReference>
<evidence type="ECO:0000259" key="6">
    <source>
        <dbReference type="PROSITE" id="PS50287"/>
    </source>
</evidence>
<feature type="disulfide bond" evidence="5">
    <location>
        <begin position="138"/>
        <end position="148"/>
    </location>
</feature>
<dbReference type="InterPro" id="IPR001190">
    <property type="entry name" value="SRCR"/>
</dbReference>
<comment type="caution">
    <text evidence="5">Lacks conserved residue(s) required for the propagation of feature annotation.</text>
</comment>
<dbReference type="InterPro" id="IPR050912">
    <property type="entry name" value="LOX-like_protein"/>
</dbReference>
<protein>
    <recommendedName>
        <fullName evidence="6">SRCR domain-containing protein</fullName>
    </recommendedName>
</protein>
<dbReference type="PROSITE" id="PS00420">
    <property type="entry name" value="SRCR_1"/>
    <property type="match status" value="1"/>
</dbReference>
<reference evidence="7" key="2">
    <citation type="submission" date="2021-01" db="UniProtKB">
        <authorList>
            <consortium name="EnsemblMetazoa"/>
        </authorList>
    </citation>
    <scope>IDENTIFICATION</scope>
</reference>
<dbReference type="GeneID" id="579687"/>
<dbReference type="Pfam" id="PF00530">
    <property type="entry name" value="SRCR"/>
    <property type="match status" value="3"/>
</dbReference>
<sequence length="307" mass="32193">MLGFDGALDAPGAAQFGQGSGPISLIYVSCDGTEDNLVDCAHGGVGDYSFCGHGRDAGAICYSGEPFLVRLANGATDSEGRVKVLYKGSWGTICDDNWDLRDARVVCKMLGFNGALAAPDSATFGTGSGKILFDDVGCNGTEDTLAECYHRGFGVNNCEHDSDAGVICFTGAPFLVQLVNGSNDLEGRVEVTCVKCWDPLKVRLNGGANDLEGRVEVMYNGSWGTVCDNGWDLDDARVVCRMLGFDGALAATVSAQFGQGNGNVLLGDVQCYGTEKNIADCYHRGIRVHNCTHASDSGAICFSGGTI</sequence>
<evidence type="ECO:0000256" key="1">
    <source>
        <dbReference type="ARBA" id="ARBA00022729"/>
    </source>
</evidence>
<dbReference type="OMA" id="HNCTHAS"/>
<name>A0A7M7NGE7_STRPU</name>
<feature type="disulfide bond" evidence="5">
    <location>
        <begin position="227"/>
        <end position="291"/>
    </location>
</feature>
<feature type="disulfide bond" evidence="5">
    <location>
        <begin position="94"/>
        <end position="158"/>
    </location>
</feature>
<reference evidence="8" key="1">
    <citation type="submission" date="2015-02" db="EMBL/GenBank/DDBJ databases">
        <title>Genome sequencing for Strongylocentrotus purpuratus.</title>
        <authorList>
            <person name="Murali S."/>
            <person name="Liu Y."/>
            <person name="Vee V."/>
            <person name="English A."/>
            <person name="Wang M."/>
            <person name="Skinner E."/>
            <person name="Han Y."/>
            <person name="Muzny D.M."/>
            <person name="Worley K.C."/>
            <person name="Gibbs R.A."/>
        </authorList>
    </citation>
    <scope>NUCLEOTIDE SEQUENCE</scope>
</reference>
<feature type="disulfide bond" evidence="5">
    <location>
        <begin position="240"/>
        <end position="301"/>
    </location>
</feature>
<dbReference type="SMART" id="SM00202">
    <property type="entry name" value="SR"/>
    <property type="match status" value="3"/>
</dbReference>
<keyword evidence="3 5" id="KW-1015">Disulfide bond</keyword>
<dbReference type="PRINTS" id="PR00258">
    <property type="entry name" value="SPERACTRCPTR"/>
</dbReference>
<keyword evidence="8" id="KW-1185">Reference proteome</keyword>